<evidence type="ECO:0000313" key="2">
    <source>
        <dbReference type="EMBL" id="OEG75168.1"/>
    </source>
</evidence>
<dbReference type="RefSeq" id="WP_069670375.1">
    <property type="nucleotide sequence ID" value="NZ_MCBT01000011.1"/>
</dbReference>
<sequence>MKNNKWSEREESLRNALKAMRKSAGLSQSLLAQKLDKPQSFVSKYESGERQLRILELEQVCIACGTTAHHFLKMFSGLQPLTL</sequence>
<feature type="domain" description="HTH cro/C1-type" evidence="1">
    <location>
        <begin position="17"/>
        <end position="71"/>
    </location>
</feature>
<dbReference type="SMART" id="SM00530">
    <property type="entry name" value="HTH_XRE"/>
    <property type="match status" value="1"/>
</dbReference>
<evidence type="ECO:0000313" key="3">
    <source>
        <dbReference type="Proteomes" id="UP000095230"/>
    </source>
</evidence>
<dbReference type="Proteomes" id="UP000095230">
    <property type="component" value="Unassembled WGS sequence"/>
</dbReference>
<dbReference type="PROSITE" id="PS50943">
    <property type="entry name" value="HTH_CROC1"/>
    <property type="match status" value="1"/>
</dbReference>
<dbReference type="InterPro" id="IPR010982">
    <property type="entry name" value="Lambda_DNA-bd_dom_sf"/>
</dbReference>
<dbReference type="AlphaFoldDB" id="A0A1E5IYE3"/>
<dbReference type="CDD" id="cd00093">
    <property type="entry name" value="HTH_XRE"/>
    <property type="match status" value="1"/>
</dbReference>
<reference evidence="2 3" key="1">
    <citation type="submission" date="2016-07" db="EMBL/GenBank/DDBJ databases">
        <title>Whole-genome of two Shewanella species isolated from a digestive organ of sea cucumber Apostichopus japonicus Selenka 1867.</title>
        <authorList>
            <person name="Hong H.-H."/>
            <person name="Choi H."/>
            <person name="Cheon S."/>
            <person name="Oh J.-S."/>
            <person name="Lee H.-G."/>
            <person name="Park C."/>
        </authorList>
    </citation>
    <scope>NUCLEOTIDE SEQUENCE [LARGE SCALE GENOMIC DNA]</scope>
    <source>
        <strain evidence="2 3">CSB03KR</strain>
    </source>
</reference>
<accession>A0A1E5IYE3</accession>
<proteinExistence type="predicted"/>
<organism evidence="2 3">
    <name type="scientific">Shewanella colwelliana</name>
    <name type="common">Alteromonas colwelliana</name>
    <dbReference type="NCBI Taxonomy" id="23"/>
    <lineage>
        <taxon>Bacteria</taxon>
        <taxon>Pseudomonadati</taxon>
        <taxon>Pseudomonadota</taxon>
        <taxon>Gammaproteobacteria</taxon>
        <taxon>Alteromonadales</taxon>
        <taxon>Shewanellaceae</taxon>
        <taxon>Shewanella</taxon>
    </lineage>
</organism>
<dbReference type="GO" id="GO:0003677">
    <property type="term" value="F:DNA binding"/>
    <property type="evidence" value="ECO:0007669"/>
    <property type="project" value="InterPro"/>
</dbReference>
<dbReference type="SUPFAM" id="SSF47413">
    <property type="entry name" value="lambda repressor-like DNA-binding domains"/>
    <property type="match status" value="1"/>
</dbReference>
<dbReference type="InterPro" id="IPR001387">
    <property type="entry name" value="Cro/C1-type_HTH"/>
</dbReference>
<dbReference type="Pfam" id="PF01381">
    <property type="entry name" value="HTH_3"/>
    <property type="match status" value="1"/>
</dbReference>
<dbReference type="STRING" id="23.BEL05_02620"/>
<protein>
    <submittedName>
        <fullName evidence="2">Cro/Cl family transcriptional regulator</fullName>
    </submittedName>
</protein>
<comment type="caution">
    <text evidence="2">The sequence shown here is derived from an EMBL/GenBank/DDBJ whole genome shotgun (WGS) entry which is preliminary data.</text>
</comment>
<evidence type="ECO:0000259" key="1">
    <source>
        <dbReference type="PROSITE" id="PS50943"/>
    </source>
</evidence>
<gene>
    <name evidence="2" type="ORF">BEL05_02620</name>
</gene>
<dbReference type="OrthoDB" id="9803379at2"/>
<dbReference type="Gene3D" id="1.10.260.40">
    <property type="entry name" value="lambda repressor-like DNA-binding domains"/>
    <property type="match status" value="1"/>
</dbReference>
<dbReference type="EMBL" id="MCBT01000011">
    <property type="protein sequence ID" value="OEG75168.1"/>
    <property type="molecule type" value="Genomic_DNA"/>
</dbReference>
<name>A0A1E5IYE3_SHECO</name>